<dbReference type="AlphaFoldDB" id="A0A316DZP2"/>
<proteinExistence type="predicted"/>
<evidence type="ECO:0000259" key="1">
    <source>
        <dbReference type="Pfam" id="PF14238"/>
    </source>
</evidence>
<reference evidence="2 5" key="2">
    <citation type="submission" date="2020-07" db="EMBL/GenBank/DDBJ databases">
        <title>The draft genome sequence of Maribacter polysiphoniae KCTC 22021.</title>
        <authorList>
            <person name="Mu L."/>
        </authorList>
    </citation>
    <scope>NUCLEOTIDE SEQUENCE [LARGE SCALE GENOMIC DNA]</scope>
    <source>
        <strain evidence="2 5">KCTC 22021</strain>
    </source>
</reference>
<evidence type="ECO:0000313" key="3">
    <source>
        <dbReference type="EMBL" id="PWK22782.1"/>
    </source>
</evidence>
<evidence type="ECO:0000313" key="5">
    <source>
        <dbReference type="Proteomes" id="UP000651837"/>
    </source>
</evidence>
<dbReference type="Proteomes" id="UP000651837">
    <property type="component" value="Unassembled WGS sequence"/>
</dbReference>
<feature type="domain" description="DUF4340" evidence="1">
    <location>
        <begin position="76"/>
        <end position="250"/>
    </location>
</feature>
<name>A0A316DZP2_9FLAO</name>
<dbReference type="EMBL" id="QGGQ01000006">
    <property type="protein sequence ID" value="PWK22782.1"/>
    <property type="molecule type" value="Genomic_DNA"/>
</dbReference>
<evidence type="ECO:0000313" key="4">
    <source>
        <dbReference type="Proteomes" id="UP000245667"/>
    </source>
</evidence>
<organism evidence="3 4">
    <name type="scientific">Maribacter polysiphoniae</name>
    <dbReference type="NCBI Taxonomy" id="429344"/>
    <lineage>
        <taxon>Bacteria</taxon>
        <taxon>Pseudomonadati</taxon>
        <taxon>Bacteroidota</taxon>
        <taxon>Flavobacteriia</taxon>
        <taxon>Flavobacteriales</taxon>
        <taxon>Flavobacteriaceae</taxon>
        <taxon>Maribacter</taxon>
    </lineage>
</organism>
<dbReference type="Proteomes" id="UP000245667">
    <property type="component" value="Unassembled WGS sequence"/>
</dbReference>
<evidence type="ECO:0000313" key="2">
    <source>
        <dbReference type="EMBL" id="MBD1261447.1"/>
    </source>
</evidence>
<accession>A0A316DZP2</accession>
<keyword evidence="5" id="KW-1185">Reference proteome</keyword>
<dbReference type="RefSeq" id="WP_109651491.1">
    <property type="nucleotide sequence ID" value="NZ_JACWLN010000005.1"/>
</dbReference>
<gene>
    <name evidence="2" type="ORF">HZY62_12655</name>
    <name evidence="3" type="ORF">LX92_02719</name>
</gene>
<protein>
    <submittedName>
        <fullName evidence="2">DUF4340 domain-containing protein</fullName>
    </submittedName>
    <submittedName>
        <fullName evidence="3">Uncharacterized protein DUF4340</fullName>
    </submittedName>
</protein>
<sequence length="320" mass="36469">MKKNNLLLAVLLILVLLYFSSRYFKSNGSTTFNPEIIQLDSSKVEKVTIYPPGETEQEPILISRSEKDWEVTQANIKSKANLTRVRSALGQLQDIKAQRLVAKTKDKWQSYGLTDSLARKLEIQEKGSGGTTTIYFGKTSYEQTAASQYGRASLTGSTYFRINDKPETYALNNQIADAFNHKFNAWRNPKFIQLDKDRITELRFESTDQENFILRKNNSLWTIPGSQTDSTKVARYLNILRSQNSSLFADTFVPNEEALRTLTVRGASMDELIVKAYADTLGNKYILNSSQHPDVFIESDSAGMFKRLFVDKKYFKADKK</sequence>
<dbReference type="InterPro" id="IPR025641">
    <property type="entry name" value="DUF4340"/>
</dbReference>
<reference evidence="3 4" key="1">
    <citation type="submission" date="2018-05" db="EMBL/GenBank/DDBJ databases">
        <title>Genomic Encyclopedia of Archaeal and Bacterial Type Strains, Phase II (KMG-II): from individual species to whole genera.</title>
        <authorList>
            <person name="Goeker M."/>
        </authorList>
    </citation>
    <scope>NUCLEOTIDE SEQUENCE [LARGE SCALE GENOMIC DNA]</scope>
    <source>
        <strain evidence="3 4">DSM 23514</strain>
    </source>
</reference>
<dbReference type="OrthoDB" id="1414324at2"/>
<comment type="caution">
    <text evidence="3">The sequence shown here is derived from an EMBL/GenBank/DDBJ whole genome shotgun (WGS) entry which is preliminary data.</text>
</comment>
<dbReference type="EMBL" id="JACWLN010000005">
    <property type="protein sequence ID" value="MBD1261447.1"/>
    <property type="molecule type" value="Genomic_DNA"/>
</dbReference>
<dbReference type="Pfam" id="PF14238">
    <property type="entry name" value="DUF4340"/>
    <property type="match status" value="1"/>
</dbReference>